<feature type="compositionally biased region" description="Basic and acidic residues" evidence="2">
    <location>
        <begin position="112"/>
        <end position="137"/>
    </location>
</feature>
<dbReference type="Pfam" id="PF08284">
    <property type="entry name" value="RVP_2"/>
    <property type="match status" value="1"/>
</dbReference>
<evidence type="ECO:0000313" key="4">
    <source>
        <dbReference type="Proteomes" id="UP000265515"/>
    </source>
</evidence>
<dbReference type="Proteomes" id="UP000265515">
    <property type="component" value="Unassembled WGS sequence"/>
</dbReference>
<dbReference type="InterPro" id="IPR021109">
    <property type="entry name" value="Peptidase_aspartic_dom_sf"/>
</dbReference>
<name>A0A388KHU8_CHABU</name>
<dbReference type="EMBL" id="BFEA01000117">
    <property type="protein sequence ID" value="GBG69622.1"/>
    <property type="molecule type" value="Genomic_DNA"/>
</dbReference>
<evidence type="ECO:0000313" key="3">
    <source>
        <dbReference type="EMBL" id="GBG69622.1"/>
    </source>
</evidence>
<accession>A0A388KHU8</accession>
<feature type="region of interest" description="Disordered" evidence="2">
    <location>
        <begin position="499"/>
        <end position="518"/>
    </location>
</feature>
<gene>
    <name evidence="3" type="ORF">CBR_g4452</name>
</gene>
<evidence type="ECO:0008006" key="5">
    <source>
        <dbReference type="Google" id="ProtNLM"/>
    </source>
</evidence>
<protein>
    <recommendedName>
        <fullName evidence="5">Reverse transcriptase domain-containing protein</fullName>
    </recommendedName>
</protein>
<keyword evidence="4" id="KW-1185">Reference proteome</keyword>
<dbReference type="CDD" id="cd00303">
    <property type="entry name" value="retropepsin_like"/>
    <property type="match status" value="1"/>
</dbReference>
<proteinExistence type="predicted"/>
<evidence type="ECO:0000256" key="1">
    <source>
        <dbReference type="SAM" id="Coils"/>
    </source>
</evidence>
<feature type="coiled-coil region" evidence="1">
    <location>
        <begin position="1285"/>
        <end position="1332"/>
    </location>
</feature>
<feature type="region of interest" description="Disordered" evidence="2">
    <location>
        <begin position="610"/>
        <end position="644"/>
    </location>
</feature>
<keyword evidence="1" id="KW-0175">Coiled coil</keyword>
<feature type="region of interest" description="Disordered" evidence="2">
    <location>
        <begin position="25"/>
        <end position="61"/>
    </location>
</feature>
<feature type="region of interest" description="Disordered" evidence="2">
    <location>
        <begin position="685"/>
        <end position="715"/>
    </location>
</feature>
<feature type="compositionally biased region" description="Basic and acidic residues" evidence="2">
    <location>
        <begin position="161"/>
        <end position="172"/>
    </location>
</feature>
<feature type="compositionally biased region" description="Acidic residues" evidence="2">
    <location>
        <begin position="180"/>
        <end position="191"/>
    </location>
</feature>
<dbReference type="Gene3D" id="2.40.70.10">
    <property type="entry name" value="Acid Proteases"/>
    <property type="match status" value="1"/>
</dbReference>
<dbReference type="Gramene" id="GBG69622">
    <property type="protein sequence ID" value="GBG69622"/>
    <property type="gene ID" value="CBR_g4452"/>
</dbReference>
<reference evidence="3 4" key="1">
    <citation type="journal article" date="2018" name="Cell">
        <title>The Chara Genome: Secondary Complexity and Implications for Plant Terrestrialization.</title>
        <authorList>
            <person name="Nishiyama T."/>
            <person name="Sakayama H."/>
            <person name="Vries J.D."/>
            <person name="Buschmann H."/>
            <person name="Saint-Marcoux D."/>
            <person name="Ullrich K.K."/>
            <person name="Haas F.B."/>
            <person name="Vanderstraeten L."/>
            <person name="Becker D."/>
            <person name="Lang D."/>
            <person name="Vosolsobe S."/>
            <person name="Rombauts S."/>
            <person name="Wilhelmsson P.K.I."/>
            <person name="Janitza P."/>
            <person name="Kern R."/>
            <person name="Heyl A."/>
            <person name="Rumpler F."/>
            <person name="Villalobos L.I.A.C."/>
            <person name="Clay J.M."/>
            <person name="Skokan R."/>
            <person name="Toyoda A."/>
            <person name="Suzuki Y."/>
            <person name="Kagoshima H."/>
            <person name="Schijlen E."/>
            <person name="Tajeshwar N."/>
            <person name="Catarino B."/>
            <person name="Hetherington A.J."/>
            <person name="Saltykova A."/>
            <person name="Bonnot C."/>
            <person name="Breuninger H."/>
            <person name="Symeonidi A."/>
            <person name="Radhakrishnan G.V."/>
            <person name="Van Nieuwerburgh F."/>
            <person name="Deforce D."/>
            <person name="Chang C."/>
            <person name="Karol K.G."/>
            <person name="Hedrich R."/>
            <person name="Ulvskov P."/>
            <person name="Glockner G."/>
            <person name="Delwiche C.F."/>
            <person name="Petrasek J."/>
            <person name="Van de Peer Y."/>
            <person name="Friml J."/>
            <person name="Beilby M."/>
            <person name="Dolan L."/>
            <person name="Kohara Y."/>
            <person name="Sugano S."/>
            <person name="Fujiyama A."/>
            <person name="Delaux P.-M."/>
            <person name="Quint M."/>
            <person name="TheiBen G."/>
            <person name="Hagemann M."/>
            <person name="Harholt J."/>
            <person name="Dunand C."/>
            <person name="Zachgo S."/>
            <person name="Langdale J."/>
            <person name="Maumus F."/>
            <person name="Straeten D.V.D."/>
            <person name="Gould S.B."/>
            <person name="Rensing S.A."/>
        </authorList>
    </citation>
    <scope>NUCLEOTIDE SEQUENCE [LARGE SCALE GENOMIC DNA]</scope>
    <source>
        <strain evidence="3 4">S276</strain>
    </source>
</reference>
<sequence length="1685" mass="185564">MTVRSPTVIVRSDRHILIPPLHIYKGRAGGRGGSGRASVGGTRRGGRHAASGTRRQRADGFIRKARQRWDEGDFLFDSSSSDDDSFFTLGTPAPRDYERGDDDDKGDGGAGGDERGDGGGGGDERGRGGDERDDRGRGGGGDDEGGDDRGAGGGGGDEGGDDRGRGGGDDRGAGGGGGDEGGDDRVEECEGDFPVRGRGLFLKRLRRGARQDSSIASRVRRRRLETLHDATATDACVAQHEQVLVSEDSMSDKSDKDFIPQTSDVRRAEHQPGFIEGPTTSATVISAQEESGAVLTCPELEAPIADTAVAQESHRHLTQPTVAVDVEARGGTASDGQTIPDGEGNLLAMESALYDLPDVSTLISPTLAFVAPPPPAVSATPTVFHVGAPHAVDQGLAEQVAQNRRGGPRVVAQRSLGDSFERVDAEYAAQEGHCAQDSARDGSSFPTLSQADPHPGLPRLAQETAPDVVGADVDEDMRTDGTMRVAAQRSLARTLTTYGSVPTRSTGRDYEHRGSSTVQPVAEGAIAHVVEGEHRGHAPPHPHGADPVVHGVAASTALPTVSFYDGMTRTGRAGDEGHASACGLTDVRVGMQSIGRVDGGCHDSMRAYEERHGRPCGPRQWMSTTQGRRPRGYPGQGRRGQVSVGRRDRLPRLEEQTLCEEVREEAGKLVEAIEKRKGKGRAKERWSRIEKTGDRDEPIKVANEEDRTPLPNRRDVERDPSILDFAIELHRHLLEKKVPELRKLCNREGIEWSKRDTAIGELVKLLKEMGNLGGRRRVITSSGGKIWADKWKTVRRKVGETMILVDHVARPLRLCRKLHEEEGTYQIVRIHVLPSSIEHRKFILRDILRQPWRIRDLYKKSAREMIALYHTASLFHDKKSRNRIKTVLTAGLITQSVPDLTFGHFVAKRVRVVFRKRKTVGMIIHNHWAFAEKEVAVCTCQFFQLSRSDGHVKVRLPEVEGVPAFMRNSNNVTSGITISPHALETCIRKEIESCAGGMRIQIDQGGIERCFRRWESGGSVAMTTNAVRTVFGGLRSLVAVPIDRNPGATPILCPVLYLRACKETFNHNPGFQVVAREEDQVLRTMREDYIRNGLTKVARWQAGGRIGQTYVLPKDKDLGRWRPISPCTLDPARVAAARGGRAIRYMLFCLPKNDHFDLRATDDLGKRCEEVRSALTRRYDGAIVRSYDIKEMFFKLSHEVVMEAVEWLIKYHERRGMRGVKIGVRGKVCSMAKRAMLDAAEENEKPFFQKLYDDAVQREREAEAAARATSIAAQVALLQVPEANADRFQERLAAAVAALVQLRNLEDLESRVTALEQRNQELQAEIINLKQSQLSAPRPLNPRSVAVPVSQSNTVLMARASGIVASAGAGASSLSDSAGSSALVIVPNAGTSAQNATVLTGVQYNGPVVDKRAATLPSKYDGKADITSWISSMRSYFEVMRTPQEDRSMIMGTNTEPAVRNHIELQAVAAGYERIDLTEWLKPTLEARNDAESKGAAIHVLYTEPWEESKEVDFHAHMEHRLQLKQQCRVQGSVELTFFKLLINRRYIRVLIDSGSTTSFFSPNGIRKAGLGMKQVELQNPCQTQLGNQEVVISTHVVKGVRVTFDRDRTVTHELNFYVMDKCPFDAVIGLSWLKAHCLRTTWADNQFVPWVWAGYQDQYGFTFHNTSKGCSGYETSFLRLRMPV</sequence>
<feature type="region of interest" description="Disordered" evidence="2">
    <location>
        <begin position="75"/>
        <end position="191"/>
    </location>
</feature>
<evidence type="ECO:0000256" key="2">
    <source>
        <dbReference type="SAM" id="MobiDB-lite"/>
    </source>
</evidence>
<dbReference type="SUPFAM" id="SSF50630">
    <property type="entry name" value="Acid proteases"/>
    <property type="match status" value="1"/>
</dbReference>
<organism evidence="3 4">
    <name type="scientific">Chara braunii</name>
    <name type="common">Braun's stonewort</name>
    <dbReference type="NCBI Taxonomy" id="69332"/>
    <lineage>
        <taxon>Eukaryota</taxon>
        <taxon>Viridiplantae</taxon>
        <taxon>Streptophyta</taxon>
        <taxon>Charophyceae</taxon>
        <taxon>Charales</taxon>
        <taxon>Characeae</taxon>
        <taxon>Chara</taxon>
    </lineage>
</organism>
<feature type="region of interest" description="Disordered" evidence="2">
    <location>
        <begin position="429"/>
        <end position="461"/>
    </location>
</feature>
<comment type="caution">
    <text evidence="3">The sequence shown here is derived from an EMBL/GenBank/DDBJ whole genome shotgun (WGS) entry which is preliminary data.</text>
</comment>